<dbReference type="PANTHER" id="PTHR34384:SF5">
    <property type="entry name" value="L-2,3-DIAMINOPROPANOATE--CITRATE LIGASE"/>
    <property type="match status" value="1"/>
</dbReference>
<dbReference type="OrthoDB" id="495728at2"/>
<dbReference type="Proteomes" id="UP000054608">
    <property type="component" value="Unassembled WGS sequence"/>
</dbReference>
<keyword evidence="5" id="KW-1185">Reference proteome</keyword>
<protein>
    <submittedName>
        <fullName evidence="4">Siderophore synthetase component</fullName>
    </submittedName>
</protein>
<reference evidence="4 5" key="1">
    <citation type="submission" date="2015-11" db="EMBL/GenBank/DDBJ databases">
        <title>Genomic analysis of 38 Legionella species identifies large and diverse effector repertoires.</title>
        <authorList>
            <person name="Burstein D."/>
            <person name="Amaro F."/>
            <person name="Zusman T."/>
            <person name="Lifshitz Z."/>
            <person name="Cohen O."/>
            <person name="Gilbert J.A."/>
            <person name="Pupko T."/>
            <person name="Shuman H.A."/>
            <person name="Segal G."/>
        </authorList>
    </citation>
    <scope>NUCLEOTIDE SEQUENCE [LARGE SCALE GENOMIC DNA]</scope>
    <source>
        <strain evidence="4 5">WA-270A-C2</strain>
    </source>
</reference>
<dbReference type="PANTHER" id="PTHR34384">
    <property type="entry name" value="L-2,3-DIAMINOPROPANOATE--CITRATE LIGASE"/>
    <property type="match status" value="1"/>
</dbReference>
<accession>A0A0W0XQV8</accession>
<evidence type="ECO:0000313" key="5">
    <source>
        <dbReference type="Proteomes" id="UP000054608"/>
    </source>
</evidence>
<feature type="domain" description="Aerobactin siderophore biosynthesis IucA/IucC N-terminal" evidence="2">
    <location>
        <begin position="140"/>
        <end position="376"/>
    </location>
</feature>
<dbReference type="AlphaFoldDB" id="A0A0W0XQV8"/>
<evidence type="ECO:0000256" key="1">
    <source>
        <dbReference type="ARBA" id="ARBA00007832"/>
    </source>
</evidence>
<evidence type="ECO:0000259" key="2">
    <source>
        <dbReference type="Pfam" id="PF04183"/>
    </source>
</evidence>
<name>A0A0W0XQV8_9GAMM</name>
<evidence type="ECO:0000313" key="4">
    <source>
        <dbReference type="EMBL" id="KTD46704.1"/>
    </source>
</evidence>
<sequence length="576" mass="65981">MALAYGNFHDLSHQLRFLLFEVGIGLPQNAVDHYITVAHRDCLQRLKQAAIMEQLVSAPPSHHVHDWLDLLKDRMKQTHPASAFYHWQTLRQELNESIANEALALAYRQRWQADLKRQLHGRTFWNWLNQCCAQESMGLLEQWGCTGHPHHPNFRCKMGFNRREVMQYSPEFNAQVAIHWGALRRDRAHLSHGRMDYQSLLQSQFPHEYQCWRENLCFKQMNPEDYYPLPIHPWQWRNKIQSLCTELLDNKELLFIPHHQLTRPSMSFRTMMTQGDKSCHLKLAAAVHTTSALRTVSQASVDNGPVLSSWINELLQGNDHYRGTLFLASDLAGINIHHSAIPSHQRNQAALLLRENPIVFVQHETQRLIPLAALLAKSPAGPSPLLLEIIEASGLSPLEYFTVYCRLVLAGQLHLMMHYGLAMESHQQNTLIRFDNHLPSALVVRDLGGIRLSTHPVYDHVDKPRLHPDSTLASPELGPVCDKFIHGNLQSNLAHVIATLNQHAQVTACELWQRAGSELKRLFAELASAVPADLADWYYQKILVRPWPHKSLLSMRLQGNQEDLFTFIANPLSSLS</sequence>
<evidence type="ECO:0000259" key="3">
    <source>
        <dbReference type="Pfam" id="PF06276"/>
    </source>
</evidence>
<dbReference type="PATRIC" id="fig|458.5.peg.1700"/>
<dbReference type="InterPro" id="IPR007310">
    <property type="entry name" value="Aerobactin_biosyn_IucA/IucC_N"/>
</dbReference>
<feature type="domain" description="Aerobactin siderophore biosynthesis IucA/IucC-like C-terminal" evidence="3">
    <location>
        <begin position="399"/>
        <end position="563"/>
    </location>
</feature>
<comment type="similarity">
    <text evidence="1">Belongs to the IucA/IucC family.</text>
</comment>
<dbReference type="Pfam" id="PF06276">
    <property type="entry name" value="FhuF"/>
    <property type="match status" value="1"/>
</dbReference>
<dbReference type="Pfam" id="PF04183">
    <property type="entry name" value="IucA_IucC"/>
    <property type="match status" value="1"/>
</dbReference>
<gene>
    <name evidence="4" type="ORF">Lrub_1626</name>
</gene>
<dbReference type="InterPro" id="IPR037455">
    <property type="entry name" value="LucA/IucC-like"/>
</dbReference>
<dbReference type="RefSeq" id="WP_058531719.1">
    <property type="nucleotide sequence ID" value="NZ_CAAAIN010000005.1"/>
</dbReference>
<dbReference type="GO" id="GO:0016881">
    <property type="term" value="F:acid-amino acid ligase activity"/>
    <property type="evidence" value="ECO:0007669"/>
    <property type="project" value="UniProtKB-ARBA"/>
</dbReference>
<proteinExistence type="inferred from homology"/>
<dbReference type="GO" id="GO:0019290">
    <property type="term" value="P:siderophore biosynthetic process"/>
    <property type="evidence" value="ECO:0007669"/>
    <property type="project" value="InterPro"/>
</dbReference>
<dbReference type="Gene3D" id="1.10.510.40">
    <property type="match status" value="1"/>
</dbReference>
<comment type="caution">
    <text evidence="4">The sequence shown here is derived from an EMBL/GenBank/DDBJ whole genome shotgun (WGS) entry which is preliminary data.</text>
</comment>
<organism evidence="4 5">
    <name type="scientific">Legionella rubrilucens</name>
    <dbReference type="NCBI Taxonomy" id="458"/>
    <lineage>
        <taxon>Bacteria</taxon>
        <taxon>Pseudomonadati</taxon>
        <taxon>Pseudomonadota</taxon>
        <taxon>Gammaproteobacteria</taxon>
        <taxon>Legionellales</taxon>
        <taxon>Legionellaceae</taxon>
        <taxon>Legionella</taxon>
    </lineage>
</organism>
<dbReference type="EMBL" id="LNYT01000020">
    <property type="protein sequence ID" value="KTD46704.1"/>
    <property type="molecule type" value="Genomic_DNA"/>
</dbReference>
<dbReference type="InterPro" id="IPR022770">
    <property type="entry name" value="IucA/IucC-like_C"/>
</dbReference>
<dbReference type="STRING" id="458.Lrub_1626"/>